<dbReference type="Proteomes" id="UP000700596">
    <property type="component" value="Unassembled WGS sequence"/>
</dbReference>
<feature type="region of interest" description="Disordered" evidence="4">
    <location>
        <begin position="399"/>
        <end position="426"/>
    </location>
</feature>
<dbReference type="PROSITE" id="PS01359">
    <property type="entry name" value="ZF_PHD_1"/>
    <property type="match status" value="1"/>
</dbReference>
<dbReference type="InterPro" id="IPR013083">
    <property type="entry name" value="Znf_RING/FYVE/PHD"/>
</dbReference>
<evidence type="ECO:0008006" key="7">
    <source>
        <dbReference type="Google" id="ProtNLM"/>
    </source>
</evidence>
<feature type="compositionally biased region" description="Basic and acidic residues" evidence="4">
    <location>
        <begin position="465"/>
        <end position="481"/>
    </location>
</feature>
<name>A0A9P9E304_9PLEO</name>
<comment type="caution">
    <text evidence="5">The sequence shown here is derived from an EMBL/GenBank/DDBJ whole genome shotgun (WGS) entry which is preliminary data.</text>
</comment>
<keyword evidence="2" id="KW-0863">Zinc-finger</keyword>
<dbReference type="EMBL" id="JAGMWT010000004">
    <property type="protein sequence ID" value="KAH7130123.1"/>
    <property type="molecule type" value="Genomic_DNA"/>
</dbReference>
<feature type="compositionally biased region" description="Basic and acidic residues" evidence="4">
    <location>
        <begin position="399"/>
        <end position="408"/>
    </location>
</feature>
<evidence type="ECO:0000313" key="5">
    <source>
        <dbReference type="EMBL" id="KAH7130123.1"/>
    </source>
</evidence>
<dbReference type="InterPro" id="IPR019786">
    <property type="entry name" value="Zinc_finger_PHD-type_CS"/>
</dbReference>
<keyword evidence="3" id="KW-0862">Zinc</keyword>
<evidence type="ECO:0000256" key="1">
    <source>
        <dbReference type="ARBA" id="ARBA00022723"/>
    </source>
</evidence>
<evidence type="ECO:0000313" key="6">
    <source>
        <dbReference type="Proteomes" id="UP000700596"/>
    </source>
</evidence>
<keyword evidence="6" id="KW-1185">Reference proteome</keyword>
<organism evidence="5 6">
    <name type="scientific">Dendryphion nanum</name>
    <dbReference type="NCBI Taxonomy" id="256645"/>
    <lineage>
        <taxon>Eukaryota</taxon>
        <taxon>Fungi</taxon>
        <taxon>Dikarya</taxon>
        <taxon>Ascomycota</taxon>
        <taxon>Pezizomycotina</taxon>
        <taxon>Dothideomycetes</taxon>
        <taxon>Pleosporomycetidae</taxon>
        <taxon>Pleosporales</taxon>
        <taxon>Torulaceae</taxon>
        <taxon>Dendryphion</taxon>
    </lineage>
</organism>
<proteinExistence type="predicted"/>
<dbReference type="AlphaFoldDB" id="A0A9P9E304"/>
<keyword evidence="1" id="KW-0479">Metal-binding</keyword>
<reference evidence="5" key="1">
    <citation type="journal article" date="2021" name="Nat. Commun.">
        <title>Genetic determinants of endophytism in the Arabidopsis root mycobiome.</title>
        <authorList>
            <person name="Mesny F."/>
            <person name="Miyauchi S."/>
            <person name="Thiergart T."/>
            <person name="Pickel B."/>
            <person name="Atanasova L."/>
            <person name="Karlsson M."/>
            <person name="Huettel B."/>
            <person name="Barry K.W."/>
            <person name="Haridas S."/>
            <person name="Chen C."/>
            <person name="Bauer D."/>
            <person name="Andreopoulos W."/>
            <person name="Pangilinan J."/>
            <person name="LaButti K."/>
            <person name="Riley R."/>
            <person name="Lipzen A."/>
            <person name="Clum A."/>
            <person name="Drula E."/>
            <person name="Henrissat B."/>
            <person name="Kohler A."/>
            <person name="Grigoriev I.V."/>
            <person name="Martin F.M."/>
            <person name="Hacquard S."/>
        </authorList>
    </citation>
    <scope>NUCLEOTIDE SEQUENCE</scope>
    <source>
        <strain evidence="5">MPI-CAGE-CH-0243</strain>
    </source>
</reference>
<dbReference type="Gene3D" id="3.30.40.10">
    <property type="entry name" value="Zinc/RING finger domain, C3HC4 (zinc finger)"/>
    <property type="match status" value="1"/>
</dbReference>
<feature type="region of interest" description="Disordered" evidence="4">
    <location>
        <begin position="465"/>
        <end position="486"/>
    </location>
</feature>
<protein>
    <recommendedName>
        <fullName evidence="7">Zinc finger PHD-type domain-containing protein</fullName>
    </recommendedName>
</protein>
<dbReference type="GO" id="GO:0008270">
    <property type="term" value="F:zinc ion binding"/>
    <property type="evidence" value="ECO:0007669"/>
    <property type="project" value="UniProtKB-KW"/>
</dbReference>
<gene>
    <name evidence="5" type="ORF">B0J11DRAFT_430610</name>
</gene>
<accession>A0A9P9E304</accession>
<sequence length="921" mass="104621">MANAYMFRWEDSQALKHHCGVCERPLSHPSARISCFGIHSEPCIRYHQAIFMRGRGHTCTACIIADEAHHNRHQQIAEMLPRIYELCGTSVQSIPPDSAPDANSSDLIEPSKNTNATEKLILLNKRERKDKKRLAKAALRPKFVTQLEIARIAAILHTESSEDSDDRIPSNMEELEEIENNLRYQANIYNNGVKRAVLCSFDKTKYAHVDFEAEMDRILISLKITGLELMVSRNKSIQTKDLRTFTTMVAVLKKSIVEDIVLVKKDEMEVHMRRAGYLRYTNRRSEESLEERYKYRDRRTGERILRIDDHESDDSPASITPMPSIPYAEKEDIPPANEGVADRRHHLLGHRKVTSIGKEDEAMDLVPAPLEPRGNSPQRKNFAILKIVSHGAKETLEELSKPKKESCHAAKKPSQSGLKSIKPTESHNRYQILGTLDDQGYTASTAEMSEDSEVGEIFDIKDTYSETTKRNKSKLMPEPKRMKPPGARLRDDAANHKIVFGPPAPTLKKLKKRKRELERKARKHAAVEAQLTGLRTQLAQEDNDEDTIEGPLQLSMDAIRVEHRLRELLAPYQASIPLSQSSPQLSIHSTGLTSIFPPPARSQANSAAELPISTTKHQSDWGNYTQAFQIEQFDRPYIPEYAPHCCYATCPFKDKGLKDCPFHVPTHGYSSIVDRVNIVYNHVHSNRSWSFGPYYNHRGTKLLKILNTHDTMRGRLLLIDYKLHGWLQSDRKRPPPIQLFNEYNDYMVGCGAGPWMKQEKQFDTIKLKNASLNTQPSRDQAMAIISVAEPADRPCMCFCQVPLPNKYLGVSGRTYVRSLIEADDSIVRCGYKGCRIHLFHRACIEDEFHPEALSRWYCAHCEYEMKLLAIDTLNEGDLCDKCGNCEHGQGDESGRMMEIDSGERSGDGGGSVHEGERIVRF</sequence>
<dbReference type="OrthoDB" id="3642840at2759"/>
<evidence type="ECO:0000256" key="4">
    <source>
        <dbReference type="SAM" id="MobiDB-lite"/>
    </source>
</evidence>
<evidence type="ECO:0000256" key="2">
    <source>
        <dbReference type="ARBA" id="ARBA00022771"/>
    </source>
</evidence>
<evidence type="ECO:0000256" key="3">
    <source>
        <dbReference type="ARBA" id="ARBA00022833"/>
    </source>
</evidence>